<dbReference type="InterPro" id="IPR027474">
    <property type="entry name" value="L-asparaginase_N"/>
</dbReference>
<feature type="active site" description="O-isoaspartyl threonine intermediate" evidence="3">
    <location>
        <position position="14"/>
    </location>
</feature>
<dbReference type="InterPro" id="IPR020827">
    <property type="entry name" value="Asparaginase/glutaminase_AS1"/>
</dbReference>
<feature type="binding site" evidence="4">
    <location>
        <position position="60"/>
    </location>
    <ligand>
        <name>substrate</name>
    </ligand>
</feature>
<feature type="active site" evidence="6">
    <location>
        <position position="93"/>
    </location>
</feature>
<dbReference type="PROSITE" id="PS00144">
    <property type="entry name" value="ASN_GLN_ASE_1"/>
    <property type="match status" value="1"/>
</dbReference>
<dbReference type="InterPro" id="IPR027473">
    <property type="entry name" value="L-asparaginase_C"/>
</dbReference>
<dbReference type="GO" id="GO:0006528">
    <property type="term" value="P:asparagine metabolic process"/>
    <property type="evidence" value="ECO:0007669"/>
    <property type="project" value="InterPro"/>
</dbReference>
<dbReference type="GO" id="GO:0004067">
    <property type="term" value="F:asparaginase activity"/>
    <property type="evidence" value="ECO:0007669"/>
    <property type="project" value="UniProtKB-UniRule"/>
</dbReference>
<dbReference type="EMBL" id="WTYN01000002">
    <property type="protein sequence ID" value="MXO63465.1"/>
    <property type="molecule type" value="Genomic_DNA"/>
</dbReference>
<comment type="caution">
    <text evidence="9">The sequence shown here is derived from an EMBL/GenBank/DDBJ whole genome shotgun (WGS) entry which is preliminary data.</text>
</comment>
<evidence type="ECO:0000256" key="4">
    <source>
        <dbReference type="PIRSR" id="PIRSR001220-2"/>
    </source>
</evidence>
<dbReference type="Pfam" id="PF17763">
    <property type="entry name" value="Asparaginase_C"/>
    <property type="match status" value="1"/>
</dbReference>
<organism evidence="9 10">
    <name type="scientific">Qipengyuania oceanensis</name>
    <dbReference type="NCBI Taxonomy" id="1463597"/>
    <lineage>
        <taxon>Bacteria</taxon>
        <taxon>Pseudomonadati</taxon>
        <taxon>Pseudomonadota</taxon>
        <taxon>Alphaproteobacteria</taxon>
        <taxon>Sphingomonadales</taxon>
        <taxon>Erythrobacteraceae</taxon>
        <taxon>Qipengyuania</taxon>
    </lineage>
</organism>
<dbReference type="AlphaFoldDB" id="A0A844YIY3"/>
<feature type="binding site" evidence="4">
    <location>
        <begin position="93"/>
        <end position="94"/>
    </location>
    <ligand>
        <name>substrate</name>
    </ligand>
</feature>
<dbReference type="SUPFAM" id="SSF53774">
    <property type="entry name" value="Glutaminase/Asparaginase"/>
    <property type="match status" value="1"/>
</dbReference>
<dbReference type="InterPro" id="IPR006034">
    <property type="entry name" value="Asparaginase/glutaminase-like"/>
</dbReference>
<dbReference type="FunFam" id="3.40.50.1170:FF:000001">
    <property type="entry name" value="L-asparaginase 2"/>
    <property type="match status" value="1"/>
</dbReference>
<dbReference type="CDD" id="cd08964">
    <property type="entry name" value="L-asparaginase_II"/>
    <property type="match status" value="1"/>
</dbReference>
<dbReference type="InterPro" id="IPR004550">
    <property type="entry name" value="AsnASE_II"/>
</dbReference>
<evidence type="ECO:0000259" key="8">
    <source>
        <dbReference type="Pfam" id="PF17763"/>
    </source>
</evidence>
<feature type="domain" description="Asparaginase/glutaminase C-terminal" evidence="8">
    <location>
        <begin position="215"/>
        <end position="322"/>
    </location>
</feature>
<dbReference type="Gene3D" id="3.40.50.1170">
    <property type="entry name" value="L-asparaginase, N-terminal domain"/>
    <property type="match status" value="1"/>
</dbReference>
<dbReference type="InterPro" id="IPR040919">
    <property type="entry name" value="Asparaginase_C"/>
</dbReference>
<evidence type="ECO:0000256" key="2">
    <source>
        <dbReference type="ARBA" id="ARBA00022801"/>
    </source>
</evidence>
<evidence type="ECO:0000259" key="7">
    <source>
        <dbReference type="Pfam" id="PF00710"/>
    </source>
</evidence>
<dbReference type="Gene3D" id="3.40.50.40">
    <property type="match status" value="1"/>
</dbReference>
<dbReference type="OrthoDB" id="9788068at2"/>
<dbReference type="InterPro" id="IPR037152">
    <property type="entry name" value="L-asparaginase_N_sf"/>
</dbReference>
<dbReference type="PIRSF" id="PIRSF001220">
    <property type="entry name" value="L-ASNase_gatD"/>
    <property type="match status" value="1"/>
</dbReference>
<evidence type="ECO:0000313" key="9">
    <source>
        <dbReference type="EMBL" id="MXO63465.1"/>
    </source>
</evidence>
<feature type="active site" evidence="5">
    <location>
        <position position="14"/>
    </location>
</feature>
<evidence type="ECO:0000256" key="6">
    <source>
        <dbReference type="PROSITE-ProRule" id="PRU10100"/>
    </source>
</evidence>
<dbReference type="Pfam" id="PF00710">
    <property type="entry name" value="Asparaginase"/>
    <property type="match status" value="1"/>
</dbReference>
<dbReference type="PROSITE" id="PS51732">
    <property type="entry name" value="ASN_GLN_ASE_3"/>
    <property type="match status" value="1"/>
</dbReference>
<dbReference type="PROSITE" id="PS00917">
    <property type="entry name" value="ASN_GLN_ASE_2"/>
    <property type="match status" value="1"/>
</dbReference>
<evidence type="ECO:0000313" key="10">
    <source>
        <dbReference type="Proteomes" id="UP000445582"/>
    </source>
</evidence>
<evidence type="ECO:0000256" key="1">
    <source>
        <dbReference type="ARBA" id="ARBA00010518"/>
    </source>
</evidence>
<sequence length="326" mass="34396">MILPRITVLATGGTIAGKAGSATRHDYRPGQIGIAEFLAQAAALDLHARLDGRQIANIGSENIDEEVWAQLHAACREALADADCAGVVITHGTDTVEETAFVLDQTLPCDKPVVLVGAMRPADVVGSDGLRNFASAVRVAAASDAAGRGVLVVMGDRVYAARDIRKARTDSTDAFAGFPRDAIGLARPSQLEWFGAPWRVGECARFDLPRQWPEVAVIFVTAGMTAQIAARQIAPETRGVVVAGVGEGNMPAGVRAMLADKVRDGLAVVRASRVEEALIDREPDDDQSGFVASRALTAQKARILLALLLASGITDPAAVQAEFDRR</sequence>
<evidence type="ECO:0000256" key="3">
    <source>
        <dbReference type="PIRSR" id="PIRSR001220-1"/>
    </source>
</evidence>
<proteinExistence type="inferred from homology"/>
<dbReference type="InterPro" id="IPR036152">
    <property type="entry name" value="Asp/glu_Ase-like_sf"/>
</dbReference>
<feature type="domain" description="L-asparaginase N-terminal" evidence="7">
    <location>
        <begin position="5"/>
        <end position="195"/>
    </location>
</feature>
<dbReference type="PIRSF" id="PIRSF500176">
    <property type="entry name" value="L_ASNase"/>
    <property type="match status" value="1"/>
</dbReference>
<dbReference type="SMART" id="SM00870">
    <property type="entry name" value="Asparaginase"/>
    <property type="match status" value="1"/>
</dbReference>
<comment type="similarity">
    <text evidence="1">Belongs to the asparaginase 1 family.</text>
</comment>
<accession>A0A844YIY3</accession>
<evidence type="ECO:0000256" key="5">
    <source>
        <dbReference type="PROSITE-ProRule" id="PRU10099"/>
    </source>
</evidence>
<dbReference type="Proteomes" id="UP000445582">
    <property type="component" value="Unassembled WGS sequence"/>
</dbReference>
<keyword evidence="10" id="KW-1185">Reference proteome</keyword>
<keyword evidence="2" id="KW-0378">Hydrolase</keyword>
<dbReference type="PRINTS" id="PR00139">
    <property type="entry name" value="ASNGLNASE"/>
</dbReference>
<dbReference type="RefSeq" id="WP_160675725.1">
    <property type="nucleotide sequence ID" value="NZ_WTYN01000002.1"/>
</dbReference>
<name>A0A844YIY3_9SPHN</name>
<gene>
    <name evidence="9" type="ORF">GRI48_10625</name>
</gene>
<dbReference type="PANTHER" id="PTHR11707:SF28">
    <property type="entry name" value="60 KDA LYSOPHOSPHOLIPASE"/>
    <property type="match status" value="1"/>
</dbReference>
<dbReference type="PANTHER" id="PTHR11707">
    <property type="entry name" value="L-ASPARAGINASE"/>
    <property type="match status" value="1"/>
</dbReference>
<dbReference type="InterPro" id="IPR027475">
    <property type="entry name" value="Asparaginase/glutaminase_AS2"/>
</dbReference>
<reference evidence="9 10" key="1">
    <citation type="submission" date="2019-12" db="EMBL/GenBank/DDBJ databases">
        <title>Genomic-based taxomic classification of the family Erythrobacteraceae.</title>
        <authorList>
            <person name="Xu L."/>
        </authorList>
    </citation>
    <scope>NUCLEOTIDE SEQUENCE [LARGE SCALE GENOMIC DNA]</scope>
    <source>
        <strain evidence="9 10">MCCC 1A09965</strain>
    </source>
</reference>
<protein>
    <submittedName>
        <fullName evidence="9">Asparaginase</fullName>
    </submittedName>
</protein>